<dbReference type="PATRIC" id="fig|1514904.3.peg.3053"/>
<keyword evidence="2" id="KW-1185">Reference proteome</keyword>
<reference evidence="1 2" key="1">
    <citation type="submission" date="2015-01" db="EMBL/GenBank/DDBJ databases">
        <title>Ahrensia donghaiensis sp. nov., a novel dimethylsulphoniopropionate-cleavage bacterium isolated from seawater and emended descriptions of the genus Ahrensia and Ahrensia kielensis.</title>
        <authorList>
            <person name="Liu J."/>
        </authorList>
    </citation>
    <scope>NUCLEOTIDE SEQUENCE [LARGE SCALE GENOMIC DNA]</scope>
    <source>
        <strain evidence="1 2">LZD062</strain>
    </source>
</reference>
<evidence type="ECO:0000313" key="1">
    <source>
        <dbReference type="EMBL" id="KPB02164.1"/>
    </source>
</evidence>
<accession>A0A0N0VLW5</accession>
<dbReference type="Proteomes" id="UP000038011">
    <property type="component" value="Unassembled WGS sequence"/>
</dbReference>
<name>A0A0N0VLW5_9HYPH</name>
<proteinExistence type="predicted"/>
<dbReference type="AlphaFoldDB" id="A0A0N0VLW5"/>
<organism evidence="1 2">
    <name type="scientific">Ahrensia marina</name>
    <dbReference type="NCBI Taxonomy" id="1514904"/>
    <lineage>
        <taxon>Bacteria</taxon>
        <taxon>Pseudomonadati</taxon>
        <taxon>Pseudomonadota</taxon>
        <taxon>Alphaproteobacteria</taxon>
        <taxon>Hyphomicrobiales</taxon>
        <taxon>Ahrensiaceae</taxon>
        <taxon>Ahrensia</taxon>
    </lineage>
</organism>
<protein>
    <submittedName>
        <fullName evidence="1">Uncharacterized protein</fullName>
    </submittedName>
</protein>
<sequence>MDCKDSLYYIYETENNNEFDIKEVKRVFMDIDLSYGRSKNQIGWVRRQNFWWRVYDKLTLTSFLNSIICKGGFITAPDGSDVAYNPIEVLRPYLFSWDKGGPLYRNDN</sequence>
<dbReference type="STRING" id="1514904.SU32_05295"/>
<comment type="caution">
    <text evidence="1">The sequence shown here is derived from an EMBL/GenBank/DDBJ whole genome shotgun (WGS) entry which is preliminary data.</text>
</comment>
<gene>
    <name evidence="1" type="ORF">SU32_05295</name>
</gene>
<dbReference type="EMBL" id="JXMU01000005">
    <property type="protein sequence ID" value="KPB02164.1"/>
    <property type="molecule type" value="Genomic_DNA"/>
</dbReference>
<evidence type="ECO:0000313" key="2">
    <source>
        <dbReference type="Proteomes" id="UP000038011"/>
    </source>
</evidence>